<dbReference type="PANTHER" id="PTHR40274:SF3">
    <property type="entry name" value="VIRGINIAMYCIN B LYASE"/>
    <property type="match status" value="1"/>
</dbReference>
<protein>
    <submittedName>
        <fullName evidence="2">Virginiamycin B lyase</fullName>
        <ecNumber evidence="2">4.2.99.-</ecNumber>
    </submittedName>
</protein>
<dbReference type="SUPFAM" id="SSF49464">
    <property type="entry name" value="Carboxypeptidase regulatory domain-like"/>
    <property type="match status" value="1"/>
</dbReference>
<dbReference type="Gene3D" id="2.130.10.10">
    <property type="entry name" value="YVTN repeat-like/Quinoprotein amine dehydrogenase"/>
    <property type="match status" value="2"/>
</dbReference>
<gene>
    <name evidence="2" type="primary">vgb</name>
    <name evidence="2" type="ORF">EHSB41UT_04653</name>
</gene>
<dbReference type="Pfam" id="PF13620">
    <property type="entry name" value="CarboxypepD_reg"/>
    <property type="match status" value="1"/>
</dbReference>
<proteinExistence type="predicted"/>
<dbReference type="InterPro" id="IPR015943">
    <property type="entry name" value="WD40/YVTN_repeat-like_dom_sf"/>
</dbReference>
<dbReference type="Proteomes" id="UP000196573">
    <property type="component" value="Unassembled WGS sequence"/>
</dbReference>
<evidence type="ECO:0000256" key="1">
    <source>
        <dbReference type="SAM" id="SignalP"/>
    </source>
</evidence>
<feature type="chain" id="PRO_5010854391" evidence="1">
    <location>
        <begin position="26"/>
        <end position="562"/>
    </location>
</feature>
<dbReference type="SUPFAM" id="SSF50974">
    <property type="entry name" value="Nitrous oxide reductase, N-terminal domain"/>
    <property type="match status" value="1"/>
</dbReference>
<evidence type="ECO:0000313" key="2">
    <source>
        <dbReference type="EMBL" id="SMA50836.1"/>
    </source>
</evidence>
<name>A0A1X7AR99_9GAMM</name>
<feature type="signal peptide" evidence="1">
    <location>
        <begin position="1"/>
        <end position="25"/>
    </location>
</feature>
<organism evidence="2 3">
    <name type="scientific">Parendozoicomonas haliclonae</name>
    <dbReference type="NCBI Taxonomy" id="1960125"/>
    <lineage>
        <taxon>Bacteria</taxon>
        <taxon>Pseudomonadati</taxon>
        <taxon>Pseudomonadota</taxon>
        <taxon>Gammaproteobacteria</taxon>
        <taxon>Oceanospirillales</taxon>
        <taxon>Endozoicomonadaceae</taxon>
        <taxon>Parendozoicomonas</taxon>
    </lineage>
</organism>
<dbReference type="GO" id="GO:0020037">
    <property type="term" value="F:heme binding"/>
    <property type="evidence" value="ECO:0007669"/>
    <property type="project" value="InterPro"/>
</dbReference>
<dbReference type="InterPro" id="IPR008969">
    <property type="entry name" value="CarboxyPept-like_regulatory"/>
</dbReference>
<dbReference type="OrthoDB" id="9812926at2"/>
<dbReference type="GO" id="GO:0009055">
    <property type="term" value="F:electron transfer activity"/>
    <property type="evidence" value="ECO:0007669"/>
    <property type="project" value="InterPro"/>
</dbReference>
<dbReference type="AlphaFoldDB" id="A0A1X7AR99"/>
<dbReference type="InterPro" id="IPR036909">
    <property type="entry name" value="Cyt_c-like_dom_sf"/>
</dbReference>
<dbReference type="InterPro" id="IPR011045">
    <property type="entry name" value="N2O_reductase_N"/>
</dbReference>
<dbReference type="Gene3D" id="1.10.760.10">
    <property type="entry name" value="Cytochrome c-like domain"/>
    <property type="match status" value="1"/>
</dbReference>
<keyword evidence="1" id="KW-0732">Signal</keyword>
<keyword evidence="2" id="KW-0456">Lyase</keyword>
<reference evidence="2 3" key="1">
    <citation type="submission" date="2017-03" db="EMBL/GenBank/DDBJ databases">
        <authorList>
            <person name="Afonso C.L."/>
            <person name="Miller P.J."/>
            <person name="Scott M.A."/>
            <person name="Spackman E."/>
            <person name="Goraichik I."/>
            <person name="Dimitrov K.M."/>
            <person name="Suarez D.L."/>
            <person name="Swayne D.E."/>
        </authorList>
    </citation>
    <scope>NUCLEOTIDE SEQUENCE [LARGE SCALE GENOMIC DNA]</scope>
    <source>
        <strain evidence="2">SB41UT1</strain>
    </source>
</reference>
<keyword evidence="3" id="KW-1185">Reference proteome</keyword>
<dbReference type="EMBL" id="FWPT01000017">
    <property type="protein sequence ID" value="SMA50836.1"/>
    <property type="molecule type" value="Genomic_DNA"/>
</dbReference>
<dbReference type="GO" id="GO:0016829">
    <property type="term" value="F:lyase activity"/>
    <property type="evidence" value="ECO:0007669"/>
    <property type="project" value="UniProtKB-KW"/>
</dbReference>
<dbReference type="Gene3D" id="2.60.40.1120">
    <property type="entry name" value="Carboxypeptidase-like, regulatory domain"/>
    <property type="match status" value="1"/>
</dbReference>
<evidence type="ECO:0000313" key="3">
    <source>
        <dbReference type="Proteomes" id="UP000196573"/>
    </source>
</evidence>
<dbReference type="InterPro" id="IPR051344">
    <property type="entry name" value="Vgb"/>
</dbReference>
<sequence>MNLLKTAIRLSLVAGLGLPASYGMADTLTGTVTDSQGQPLEGVSISLLQKSPLKQTTLFTNAQGQYTFTEIPDSAFDLRARLIGYRDSIIPFPTASEDSGTAHNFSLEAATEGELLMQLPANVWAERIKFDDEEAFKAFRVNCMTCHTQGNIEARWAQNRENWEVIYNRMAHKGARITAESQDQIAEALIKAYDTSGPLGFPRMPVAPRGKETRVEITEWVMPRGSVPHDVAPGPEGRVYAADAGTSLVVRLDPETDEMVALDDPKSRPENPNSMHTVLPSFDGENVWFIYSAGNMLGKLDVASEEMDVFNVPFYKGVYPHTMRADANGKPWFTMCGSNQLANIDAETGDINYFDLPAKDLWQSMMTFPPFIKLVYETRELFGINTLGDIEELPCPYGIDIAPDGKIWVGQWFGSAIASFDPATESFEKIPTPFNGPRRFRIDSKGQLWIPAFAQGQVYRYIPSSKEWTAFDLPTGRGDAHYALTVNPKDDSVWVAGSNSDTIMRLDPETGASLVYRLPTRLSFVRELYFDEKGDLWTGYANSPAAFYEQGAGSIVRLRVLE</sequence>
<dbReference type="EC" id="4.2.99.-" evidence="2"/>
<dbReference type="PANTHER" id="PTHR40274">
    <property type="entry name" value="VIRGINIAMYCIN B LYASE"/>
    <property type="match status" value="1"/>
</dbReference>
<accession>A0A1X7AR99</accession>
<dbReference type="RefSeq" id="WP_087113278.1">
    <property type="nucleotide sequence ID" value="NZ_CBCSCN010000015.1"/>
</dbReference>